<dbReference type="GeneID" id="7832008"/>
<dbReference type="PANTHER" id="PTHR11909">
    <property type="entry name" value="CASEIN KINASE-RELATED"/>
    <property type="match status" value="1"/>
</dbReference>
<dbReference type="GO" id="GO:0005524">
    <property type="term" value="F:ATP binding"/>
    <property type="evidence" value="ECO:0007669"/>
    <property type="project" value="InterPro"/>
</dbReference>
<accession>Q23QU4</accession>
<feature type="compositionally biased region" description="Polar residues" evidence="3">
    <location>
        <begin position="399"/>
        <end position="408"/>
    </location>
</feature>
<evidence type="ECO:0000256" key="3">
    <source>
        <dbReference type="SAM" id="MobiDB-lite"/>
    </source>
</evidence>
<dbReference type="InParanoid" id="Q23QU4"/>
<proteinExistence type="predicted"/>
<dbReference type="Pfam" id="PF00069">
    <property type="entry name" value="Pkinase"/>
    <property type="match status" value="1"/>
</dbReference>
<dbReference type="InterPro" id="IPR008271">
    <property type="entry name" value="Ser/Thr_kinase_AS"/>
</dbReference>
<evidence type="ECO:0000313" key="5">
    <source>
        <dbReference type="EMBL" id="EAR98794.2"/>
    </source>
</evidence>
<keyword evidence="5" id="KW-0418">Kinase</keyword>
<dbReference type="PROSITE" id="PS50011">
    <property type="entry name" value="PROTEIN_KINASE_DOM"/>
    <property type="match status" value="1"/>
</dbReference>
<dbReference type="RefSeq" id="XP_001019039.2">
    <property type="nucleotide sequence ID" value="XM_001019039.2"/>
</dbReference>
<dbReference type="InterPro" id="IPR050235">
    <property type="entry name" value="CK1_Ser-Thr_kinase"/>
</dbReference>
<dbReference type="EMBL" id="GG662647">
    <property type="protein sequence ID" value="EAR98794.2"/>
    <property type="molecule type" value="Genomic_DNA"/>
</dbReference>
<name>Q23QU4_TETTS</name>
<dbReference type="SMART" id="SM00220">
    <property type="entry name" value="S_TKc"/>
    <property type="match status" value="1"/>
</dbReference>
<evidence type="ECO:0000256" key="1">
    <source>
        <dbReference type="ARBA" id="ARBA00012513"/>
    </source>
</evidence>
<feature type="domain" description="Protein kinase" evidence="4">
    <location>
        <begin position="26"/>
        <end position="294"/>
    </location>
</feature>
<evidence type="ECO:0000256" key="2">
    <source>
        <dbReference type="ARBA" id="ARBA00023860"/>
    </source>
</evidence>
<protein>
    <recommendedName>
        <fullName evidence="2">Casein kinase I</fullName>
        <ecNumber evidence="1">2.7.11.1</ecNumber>
    </recommendedName>
</protein>
<dbReference type="InterPro" id="IPR000719">
    <property type="entry name" value="Prot_kinase_dom"/>
</dbReference>
<dbReference type="HOGENOM" id="CLU_1312390_0_0_1"/>
<dbReference type="PROSITE" id="PS00108">
    <property type="entry name" value="PROTEIN_KINASE_ST"/>
    <property type="match status" value="1"/>
</dbReference>
<evidence type="ECO:0000313" key="6">
    <source>
        <dbReference type="Proteomes" id="UP000009168"/>
    </source>
</evidence>
<dbReference type="EC" id="2.7.11.1" evidence="1"/>
<dbReference type="KEGG" id="tet:TTHERM_00250890"/>
<dbReference type="SUPFAM" id="SSF56112">
    <property type="entry name" value="Protein kinase-like (PK-like)"/>
    <property type="match status" value="1"/>
</dbReference>
<dbReference type="InterPro" id="IPR011009">
    <property type="entry name" value="Kinase-like_dom_sf"/>
</dbReference>
<evidence type="ECO:0000259" key="4">
    <source>
        <dbReference type="PROSITE" id="PS50011"/>
    </source>
</evidence>
<keyword evidence="6" id="KW-1185">Reference proteome</keyword>
<dbReference type="OrthoDB" id="1171at2759"/>
<dbReference type="CDD" id="cd14016">
    <property type="entry name" value="STKc_CK1"/>
    <property type="match status" value="1"/>
</dbReference>
<dbReference type="GO" id="GO:0004674">
    <property type="term" value="F:protein serine/threonine kinase activity"/>
    <property type="evidence" value="ECO:0007669"/>
    <property type="project" value="UniProtKB-EC"/>
</dbReference>
<keyword evidence="5" id="KW-0808">Transferase</keyword>
<sequence length="488" mass="55947">MSDKGDRASQKGKQQDSNNGIVPQQFRIMNIINSGSFGTVFQAIEKNLKMEVAVKVLKNPDKDTLMMLEDEIRILKDLSNIEGVPKIISYGNNSSYQYVAMTLLDKDLGFYFAFCQKRFSVKTVLMLSIDLLTIMEQIHDAGYIHRDLKPENMMMGKGKDERLYVVDFGMSKAYINMQTKEHIEPKALRQFVGTYRYCAITAHHGNEQSRKDDLESLGYILIYFAKGKLPWQGINSTRKEYVQNMKQTIKLEELTKGLPSIFLEYMKYVKSLGFKDRPDYKNLITQFKNTMKFLNYQQDGMFDWKIQKMRRNQQKNRNNTVIIQNSAGGFREGGGRQQDTVLAQRQGSVNAGGGAAQQNLLHKTASHNVINFGNNPNRRGDRFGTMISHQTMMTNGGILQTQGSFSRSGSKKPSLMRNNTRAKTKKSTFFTTKQFTIEEKESVDAYSSKFQLDAYGDDLSLEDKIMKLNHNTTQPKFFNFLRSRIQAK</sequence>
<organism evidence="5 6">
    <name type="scientific">Tetrahymena thermophila (strain SB210)</name>
    <dbReference type="NCBI Taxonomy" id="312017"/>
    <lineage>
        <taxon>Eukaryota</taxon>
        <taxon>Sar</taxon>
        <taxon>Alveolata</taxon>
        <taxon>Ciliophora</taxon>
        <taxon>Intramacronucleata</taxon>
        <taxon>Oligohymenophorea</taxon>
        <taxon>Hymenostomatida</taxon>
        <taxon>Tetrahymenina</taxon>
        <taxon>Tetrahymenidae</taxon>
        <taxon>Tetrahymena</taxon>
    </lineage>
</organism>
<gene>
    <name evidence="5" type="ORF">TTHERM_00250890</name>
</gene>
<dbReference type="AlphaFoldDB" id="Q23QU4"/>
<dbReference type="eggNOG" id="KOG1163">
    <property type="taxonomic scope" value="Eukaryota"/>
</dbReference>
<dbReference type="STRING" id="312017.Q23QU4"/>
<dbReference type="Gene3D" id="1.10.510.10">
    <property type="entry name" value="Transferase(Phosphotransferase) domain 1"/>
    <property type="match status" value="1"/>
</dbReference>
<reference evidence="6" key="1">
    <citation type="journal article" date="2006" name="PLoS Biol.">
        <title>Macronuclear genome sequence of the ciliate Tetrahymena thermophila, a model eukaryote.</title>
        <authorList>
            <person name="Eisen J.A."/>
            <person name="Coyne R.S."/>
            <person name="Wu M."/>
            <person name="Wu D."/>
            <person name="Thiagarajan M."/>
            <person name="Wortman J.R."/>
            <person name="Badger J.H."/>
            <person name="Ren Q."/>
            <person name="Amedeo P."/>
            <person name="Jones K.M."/>
            <person name="Tallon L.J."/>
            <person name="Delcher A.L."/>
            <person name="Salzberg S.L."/>
            <person name="Silva J.C."/>
            <person name="Haas B.J."/>
            <person name="Majoros W.H."/>
            <person name="Farzad M."/>
            <person name="Carlton J.M."/>
            <person name="Smith R.K. Jr."/>
            <person name="Garg J."/>
            <person name="Pearlman R.E."/>
            <person name="Karrer K.M."/>
            <person name="Sun L."/>
            <person name="Manning G."/>
            <person name="Elde N.C."/>
            <person name="Turkewitz A.P."/>
            <person name="Asai D.J."/>
            <person name="Wilkes D.E."/>
            <person name="Wang Y."/>
            <person name="Cai H."/>
            <person name="Collins K."/>
            <person name="Stewart B.A."/>
            <person name="Lee S.R."/>
            <person name="Wilamowska K."/>
            <person name="Weinberg Z."/>
            <person name="Ruzzo W.L."/>
            <person name="Wloga D."/>
            <person name="Gaertig J."/>
            <person name="Frankel J."/>
            <person name="Tsao C.-C."/>
            <person name="Gorovsky M.A."/>
            <person name="Keeling P.J."/>
            <person name="Waller R.F."/>
            <person name="Patron N.J."/>
            <person name="Cherry J.M."/>
            <person name="Stover N.A."/>
            <person name="Krieger C.J."/>
            <person name="del Toro C."/>
            <person name="Ryder H.F."/>
            <person name="Williamson S.C."/>
            <person name="Barbeau R.A."/>
            <person name="Hamilton E.P."/>
            <person name="Orias E."/>
        </authorList>
    </citation>
    <scope>NUCLEOTIDE SEQUENCE [LARGE SCALE GENOMIC DNA]</scope>
    <source>
        <strain evidence="6">SB210</strain>
    </source>
</reference>
<feature type="region of interest" description="Disordered" evidence="3">
    <location>
        <begin position="399"/>
        <end position="423"/>
    </location>
</feature>
<dbReference type="Proteomes" id="UP000009168">
    <property type="component" value="Unassembled WGS sequence"/>
</dbReference>